<proteinExistence type="predicted"/>
<dbReference type="AlphaFoldDB" id="A0A1I6Q8H0"/>
<keyword evidence="2" id="KW-0378">Hydrolase</keyword>
<organism evidence="2 3">
    <name type="scientific">Lutibacter maritimus</name>
    <dbReference type="NCBI Taxonomy" id="593133"/>
    <lineage>
        <taxon>Bacteria</taxon>
        <taxon>Pseudomonadati</taxon>
        <taxon>Bacteroidota</taxon>
        <taxon>Flavobacteriia</taxon>
        <taxon>Flavobacteriales</taxon>
        <taxon>Flavobacteriaceae</taxon>
        <taxon>Lutibacter</taxon>
    </lineage>
</organism>
<reference evidence="3" key="1">
    <citation type="submission" date="2016-10" db="EMBL/GenBank/DDBJ databases">
        <authorList>
            <person name="Varghese N."/>
            <person name="Submissions S."/>
        </authorList>
    </citation>
    <scope>NUCLEOTIDE SEQUENCE [LARGE SCALE GENOMIC DNA]</scope>
    <source>
        <strain evidence="3">DSM 24450</strain>
    </source>
</reference>
<dbReference type="Proteomes" id="UP000199312">
    <property type="component" value="Unassembled WGS sequence"/>
</dbReference>
<name>A0A1I6Q8H0_9FLAO</name>
<dbReference type="EMBL" id="FOZP01000003">
    <property type="protein sequence ID" value="SFS48771.1"/>
    <property type="molecule type" value="Genomic_DNA"/>
</dbReference>
<feature type="domain" description="Glycoside hydrolase family 2 catalytic" evidence="1">
    <location>
        <begin position="93"/>
        <end position="236"/>
    </location>
</feature>
<dbReference type="SUPFAM" id="SSF51445">
    <property type="entry name" value="(Trans)glycosidases"/>
    <property type="match status" value="1"/>
</dbReference>
<dbReference type="Pfam" id="PF02836">
    <property type="entry name" value="Glyco_hydro_2_C"/>
    <property type="match status" value="1"/>
</dbReference>
<dbReference type="GO" id="GO:0005975">
    <property type="term" value="P:carbohydrate metabolic process"/>
    <property type="evidence" value="ECO:0007669"/>
    <property type="project" value="InterPro"/>
</dbReference>
<dbReference type="RefSeq" id="WP_143102394.1">
    <property type="nucleotide sequence ID" value="NZ_FOZP01000003.1"/>
</dbReference>
<dbReference type="Gene3D" id="3.20.20.80">
    <property type="entry name" value="Glycosidases"/>
    <property type="match status" value="1"/>
</dbReference>
<dbReference type="InterPro" id="IPR006103">
    <property type="entry name" value="Glyco_hydro_2_cat"/>
</dbReference>
<gene>
    <name evidence="2" type="ORF">SAMN04488006_1619</name>
</gene>
<evidence type="ECO:0000259" key="1">
    <source>
        <dbReference type="Pfam" id="PF02836"/>
    </source>
</evidence>
<evidence type="ECO:0000313" key="2">
    <source>
        <dbReference type="EMBL" id="SFS48771.1"/>
    </source>
</evidence>
<dbReference type="InterPro" id="IPR017853">
    <property type="entry name" value="GH"/>
</dbReference>
<dbReference type="STRING" id="593133.SAMN04488006_1619"/>
<dbReference type="OrthoDB" id="9774262at2"/>
<keyword evidence="3" id="KW-1185">Reference proteome</keyword>
<dbReference type="GO" id="GO:0004553">
    <property type="term" value="F:hydrolase activity, hydrolyzing O-glycosyl compounds"/>
    <property type="evidence" value="ECO:0007669"/>
    <property type="project" value="InterPro"/>
</dbReference>
<accession>A0A1I6Q8H0</accession>
<evidence type="ECO:0000313" key="3">
    <source>
        <dbReference type="Proteomes" id="UP000199312"/>
    </source>
</evidence>
<sequence length="439" mass="49993">MNKITIFLIFLIHLVSCNTNQPKNESKAEESLQPAKVELKNDNGKFQIYVNNEPFYIKGAGLEFGRIASVAEHQGNSFRTWRTDNGKQTGKEVLDEALKNNLMVTMGIEVARERHGFDYNDEAAVKEQFERIKKEVTELKDHPALLIWAIGNELNLRATNPKVWDAVNDISKMIHEIDPNHLTTTTLAGISQQEVNYIKERCPDLDLLSVQLYGKINELPQLIKEYGWEGPYMVTEWGATGHWEVPKTSWGVPIEENSTVKAANYLKRYQVAIEADSLKCVGSYVFLWGQKQERTPTWYGTFLENGNETESVDVMHYVWSGKWPENRAPQIASYTLNDKTAYENVILKQNQEVTALFTVNDLENDTIDFKWELLPESTDLKDGGDFEKRPKAIEIKIITSENGELKFKAPEDKGAYRLFAYAEDGNANAATANIPFLVE</sequence>
<protein>
    <submittedName>
        <fullName evidence="2">Glycosyl hydrolases family 2, TIM barrel domain</fullName>
    </submittedName>
</protein>